<protein>
    <recommendedName>
        <fullName evidence="2">Replication factor A C-terminal domain-containing protein</fullName>
    </recommendedName>
</protein>
<comment type="caution">
    <text evidence="1">The sequence shown here is derived from an EMBL/GenBank/DDBJ whole genome shotgun (WGS) entry which is preliminary data.</text>
</comment>
<dbReference type="CDD" id="cd04481">
    <property type="entry name" value="RPA1_DBD_B_like"/>
    <property type="match status" value="1"/>
</dbReference>
<name>A0A8S9IMI4_BRACR</name>
<dbReference type="AlphaFoldDB" id="A0A8S9IMI4"/>
<dbReference type="SUPFAM" id="SSF50249">
    <property type="entry name" value="Nucleic acid-binding proteins"/>
    <property type="match status" value="2"/>
</dbReference>
<organism evidence="1">
    <name type="scientific">Brassica cretica</name>
    <name type="common">Mustard</name>
    <dbReference type="NCBI Taxonomy" id="69181"/>
    <lineage>
        <taxon>Eukaryota</taxon>
        <taxon>Viridiplantae</taxon>
        <taxon>Streptophyta</taxon>
        <taxon>Embryophyta</taxon>
        <taxon>Tracheophyta</taxon>
        <taxon>Spermatophyta</taxon>
        <taxon>Magnoliopsida</taxon>
        <taxon>eudicotyledons</taxon>
        <taxon>Gunneridae</taxon>
        <taxon>Pentapetalae</taxon>
        <taxon>rosids</taxon>
        <taxon>malvids</taxon>
        <taxon>Brassicales</taxon>
        <taxon>Brassicaceae</taxon>
        <taxon>Brassiceae</taxon>
        <taxon>Brassica</taxon>
    </lineage>
</organism>
<dbReference type="EMBL" id="QGKY02001015">
    <property type="protein sequence ID" value="KAF2570326.1"/>
    <property type="molecule type" value="Genomic_DNA"/>
</dbReference>
<dbReference type="PANTHER" id="PTHR47165">
    <property type="entry name" value="OS03G0429900 PROTEIN"/>
    <property type="match status" value="1"/>
</dbReference>
<accession>A0A8S9IMI4</accession>
<proteinExistence type="predicted"/>
<dbReference type="Gene3D" id="2.40.50.140">
    <property type="entry name" value="Nucleic acid-binding proteins"/>
    <property type="match status" value="2"/>
</dbReference>
<reference evidence="1" key="1">
    <citation type="submission" date="2019-12" db="EMBL/GenBank/DDBJ databases">
        <title>Genome sequencing and annotation of Brassica cretica.</title>
        <authorList>
            <person name="Studholme D.J."/>
            <person name="Sarris P.F."/>
        </authorList>
    </citation>
    <scope>NUCLEOTIDE SEQUENCE</scope>
    <source>
        <strain evidence="1">PFS-102/07</strain>
        <tissue evidence="1">Leaf</tissue>
    </source>
</reference>
<sequence>MTLITIHPYKIGFLSTTRVRCCDAFPDELTGFEPVNYRDILDGTLNTDYLFDVIGQIFEVTPIEVVSADGKDTKKITVELCNEKDECLPMVLWGKFATDVIEAIERGSDNAIVCVLRLPKDELPFAVVQPKPLTLTNGVEQCIVMCTIAAIDSDMGWYYLSCNVCSMKVLNVPNDTIDDGEDDDKLGFHYYCIKCKVKNPKLMPSQTLVLFGNNLRVVLDGCSASNAIFLLFDNLALQLLHHPCNELTGTNIDEMQDPADIPLALKDLVGKTYLFKVGIEKEKFLYKNDTYKGEVNTLSLENSLISDGPERSLMLSGGSSQEAEANALTPAKRRGTTVFNLEEHYDENSVIRNSCSTRIKKEKTDKSGRRELENAWRFTTNPKQTSIQN</sequence>
<dbReference type="PANTHER" id="PTHR47165:SF4">
    <property type="entry name" value="OS03G0429900 PROTEIN"/>
    <property type="match status" value="1"/>
</dbReference>
<evidence type="ECO:0000313" key="1">
    <source>
        <dbReference type="EMBL" id="KAF2570326.1"/>
    </source>
</evidence>
<evidence type="ECO:0008006" key="2">
    <source>
        <dbReference type="Google" id="ProtNLM"/>
    </source>
</evidence>
<gene>
    <name evidence="1" type="ORF">F2Q70_00005019</name>
</gene>
<dbReference type="InterPro" id="IPR012340">
    <property type="entry name" value="NA-bd_OB-fold"/>
</dbReference>